<dbReference type="RefSeq" id="WP_131146849.1">
    <property type="nucleotide sequence ID" value="NZ_BMWV01000011.1"/>
</dbReference>
<proteinExistence type="predicted"/>
<evidence type="ECO:0000313" key="1">
    <source>
        <dbReference type="EMBL" id="GGY55896.1"/>
    </source>
</evidence>
<organism evidence="1 4">
    <name type="scientific">Pseudoduganella albidiflava</name>
    <dbReference type="NCBI Taxonomy" id="321983"/>
    <lineage>
        <taxon>Bacteria</taxon>
        <taxon>Pseudomonadati</taxon>
        <taxon>Pseudomonadota</taxon>
        <taxon>Betaproteobacteria</taxon>
        <taxon>Burkholderiales</taxon>
        <taxon>Oxalobacteraceae</taxon>
        <taxon>Telluria group</taxon>
        <taxon>Pseudoduganella</taxon>
    </lineage>
</organism>
<dbReference type="EMBL" id="CP036401">
    <property type="protein sequence ID" value="QBI02738.1"/>
    <property type="molecule type" value="Genomic_DNA"/>
</dbReference>
<name>A0A411X1C9_9BURK</name>
<dbReference type="EMBL" id="BMWV01000011">
    <property type="protein sequence ID" value="GGY55896.1"/>
    <property type="molecule type" value="Genomic_DNA"/>
</dbReference>
<dbReference type="AlphaFoldDB" id="A0A411X1C9"/>
<reference evidence="1" key="1">
    <citation type="journal article" date="2014" name="Int. J. Syst. Evol. Microbiol.">
        <title>Complete genome sequence of Corynebacterium casei LMG S-19264T (=DSM 44701T), isolated from a smear-ripened cheese.</title>
        <authorList>
            <consortium name="US DOE Joint Genome Institute (JGI-PGF)"/>
            <person name="Walter F."/>
            <person name="Albersmeier A."/>
            <person name="Kalinowski J."/>
            <person name="Ruckert C."/>
        </authorList>
    </citation>
    <scope>NUCLEOTIDE SEQUENCE</scope>
    <source>
        <strain evidence="1">KCTC 12343</strain>
    </source>
</reference>
<dbReference type="OrthoDB" id="8721164at2"/>
<evidence type="ECO:0000313" key="2">
    <source>
        <dbReference type="EMBL" id="QBI02738.1"/>
    </source>
</evidence>
<reference evidence="1" key="3">
    <citation type="submission" date="2022-12" db="EMBL/GenBank/DDBJ databases">
        <authorList>
            <person name="Sun Q."/>
            <person name="Kim S."/>
        </authorList>
    </citation>
    <scope>NUCLEOTIDE SEQUENCE</scope>
    <source>
        <strain evidence="1">KCTC 12343</strain>
    </source>
</reference>
<sequence>MKHNEPFEIIPYIGAGRFRFGMSPQEVEKIYGVADSATLNHLKQRVEFRSNMNVGYAADLSEGLTHIGFGRQMEGVEFRGLNIFLDDSEVVLDKLIQEDGDPYIYLGFVVLLKIGITMTGFHDDDISQKALTLFAQGAWDKRRAKLKPFR</sequence>
<evidence type="ECO:0000313" key="3">
    <source>
        <dbReference type="Proteomes" id="UP000292307"/>
    </source>
</evidence>
<reference evidence="2 3" key="2">
    <citation type="submission" date="2019-02" db="EMBL/GenBank/DDBJ databases">
        <title>Draft Genome Sequences of Six Type Strains of the Genus Massilia.</title>
        <authorList>
            <person name="Miess H."/>
            <person name="Frediansyhah A."/>
            <person name="Gross H."/>
        </authorList>
    </citation>
    <scope>NUCLEOTIDE SEQUENCE [LARGE SCALE GENOMIC DNA]</scope>
    <source>
        <strain evidence="2 3">DSM 17472</strain>
    </source>
</reference>
<protein>
    <submittedName>
        <fullName evidence="1">Uncharacterized protein</fullName>
    </submittedName>
</protein>
<dbReference type="Proteomes" id="UP000628442">
    <property type="component" value="Unassembled WGS sequence"/>
</dbReference>
<evidence type="ECO:0000313" key="4">
    <source>
        <dbReference type="Proteomes" id="UP000628442"/>
    </source>
</evidence>
<keyword evidence="3" id="KW-1185">Reference proteome</keyword>
<dbReference type="Proteomes" id="UP000292307">
    <property type="component" value="Chromosome"/>
</dbReference>
<accession>A0A411X1C9</accession>
<gene>
    <name evidence="2" type="ORF">EYF70_19200</name>
    <name evidence="1" type="ORF">GCM10007387_42890</name>
</gene>